<feature type="non-terminal residue" evidence="1">
    <location>
        <position position="1"/>
    </location>
</feature>
<dbReference type="EMBL" id="BARW01006139">
    <property type="protein sequence ID" value="GAI86587.1"/>
    <property type="molecule type" value="Genomic_DNA"/>
</dbReference>
<sequence length="52" mass="5513">PAVLSIVTFIPNLLGSNSTFISGGSWTPAKVTLSLSLAGVAKDYDWEALYKI</sequence>
<dbReference type="AlphaFoldDB" id="X1S0P8"/>
<accession>X1S0P8</accession>
<proteinExistence type="predicted"/>
<comment type="caution">
    <text evidence="1">The sequence shown here is derived from an EMBL/GenBank/DDBJ whole genome shotgun (WGS) entry which is preliminary data.</text>
</comment>
<protein>
    <submittedName>
        <fullName evidence="1">Uncharacterized protein</fullName>
    </submittedName>
</protein>
<reference evidence="1" key="1">
    <citation type="journal article" date="2014" name="Front. Microbiol.">
        <title>High frequency of phylogenetically diverse reductive dehalogenase-homologous genes in deep subseafloor sedimentary metagenomes.</title>
        <authorList>
            <person name="Kawai M."/>
            <person name="Futagami T."/>
            <person name="Toyoda A."/>
            <person name="Takaki Y."/>
            <person name="Nishi S."/>
            <person name="Hori S."/>
            <person name="Arai W."/>
            <person name="Tsubouchi T."/>
            <person name="Morono Y."/>
            <person name="Uchiyama I."/>
            <person name="Ito T."/>
            <person name="Fujiyama A."/>
            <person name="Inagaki F."/>
            <person name="Takami H."/>
        </authorList>
    </citation>
    <scope>NUCLEOTIDE SEQUENCE</scope>
    <source>
        <strain evidence="1">Expedition CK06-06</strain>
    </source>
</reference>
<gene>
    <name evidence="1" type="ORF">S12H4_12871</name>
</gene>
<organism evidence="1">
    <name type="scientific">marine sediment metagenome</name>
    <dbReference type="NCBI Taxonomy" id="412755"/>
    <lineage>
        <taxon>unclassified sequences</taxon>
        <taxon>metagenomes</taxon>
        <taxon>ecological metagenomes</taxon>
    </lineage>
</organism>
<evidence type="ECO:0000313" key="1">
    <source>
        <dbReference type="EMBL" id="GAI86587.1"/>
    </source>
</evidence>
<name>X1S0P8_9ZZZZ</name>